<protein>
    <submittedName>
        <fullName evidence="1">Uncharacterized protein</fullName>
    </submittedName>
</protein>
<name>A0AA91DD64_9GAMM</name>
<dbReference type="Proteomes" id="UP000077734">
    <property type="component" value="Unassembled WGS sequence"/>
</dbReference>
<dbReference type="RefSeq" id="WP_157204384.1">
    <property type="nucleotide sequence ID" value="NZ_LUUL01000070.1"/>
</dbReference>
<accession>A0AA91DD64</accession>
<organism evidence="1 2">
    <name type="scientific">Methylomonas koyamae</name>
    <dbReference type="NCBI Taxonomy" id="702114"/>
    <lineage>
        <taxon>Bacteria</taxon>
        <taxon>Pseudomonadati</taxon>
        <taxon>Pseudomonadota</taxon>
        <taxon>Gammaproteobacteria</taxon>
        <taxon>Methylococcales</taxon>
        <taxon>Methylococcaceae</taxon>
        <taxon>Methylomonas</taxon>
    </lineage>
</organism>
<dbReference type="EMBL" id="LUUL01000070">
    <property type="protein sequence ID" value="OAI26505.1"/>
    <property type="molecule type" value="Genomic_DNA"/>
</dbReference>
<gene>
    <name evidence="1" type="ORF">A1356_11250</name>
</gene>
<evidence type="ECO:0000313" key="1">
    <source>
        <dbReference type="EMBL" id="OAI26505.1"/>
    </source>
</evidence>
<keyword evidence="2" id="KW-1185">Reference proteome</keyword>
<sequence length="142" mass="16007">MPNYEIEIGENVEPSICPCCGKNSFIGHGFVYKDGDAYAIYYAGWAEEHIEKKISLALAIGKWDDESTSTDRTCFGIEASEGENDILFSFIDPEASPWPKTDLLGEMLSRKDSLKHSFVNEVFLILEQIVRGHPAIRKYLNI</sequence>
<dbReference type="AlphaFoldDB" id="A0AA91DD64"/>
<evidence type="ECO:0000313" key="2">
    <source>
        <dbReference type="Proteomes" id="UP000077734"/>
    </source>
</evidence>
<reference evidence="1 2" key="1">
    <citation type="submission" date="2016-03" db="EMBL/GenBank/DDBJ databases">
        <authorList>
            <person name="Heylen K."/>
            <person name="De Vos P."/>
            <person name="Vekeman B."/>
        </authorList>
    </citation>
    <scope>NUCLEOTIDE SEQUENCE [LARGE SCALE GENOMIC DNA]</scope>
    <source>
        <strain evidence="1 2">R-49807</strain>
    </source>
</reference>
<comment type="caution">
    <text evidence="1">The sequence shown here is derived from an EMBL/GenBank/DDBJ whole genome shotgun (WGS) entry which is preliminary data.</text>
</comment>
<proteinExistence type="predicted"/>